<evidence type="ECO:0000313" key="3">
    <source>
        <dbReference type="Proteomes" id="UP001652621"/>
    </source>
</evidence>
<proteinExistence type="predicted"/>
<keyword evidence="1" id="KW-0812">Transmembrane</keyword>
<sequence>MTLNGYQKKEEKMLRIILCWSVVVVLNGLLVPQHIEALPATPSTSQESTHIVSYVHQRKLAKSQKPGDHNEFSSFDFENFNSNLTAENPEMRGALQQLFGRFVQNLETNLDNLGRPPAEKMATVAKNAALQEETRVEDNDIFQNPDTDDLFELQANTLDAVMPTNEQHESQINETMWQRSKQSIPVLESVRHLVNSVRDGALNDTEHVKPERHHLLSMHGQMMENETSPAIETEEEREMINESTDLKFLEVIGSIGSRVWGFFKNLKQVFAASSGSASAALSAQSSSSSS</sequence>
<name>A0A1I8M3M4_MUSDO</name>
<dbReference type="GeneID" id="101893205"/>
<evidence type="ECO:0000256" key="1">
    <source>
        <dbReference type="SAM" id="Phobius"/>
    </source>
</evidence>
<dbReference type="Proteomes" id="UP001652621">
    <property type="component" value="Unplaced"/>
</dbReference>
<dbReference type="OrthoDB" id="8070452at2759"/>
<reference evidence="4" key="2">
    <citation type="submission" date="2025-04" db="UniProtKB">
        <authorList>
            <consortium name="RefSeq"/>
        </authorList>
    </citation>
    <scope>IDENTIFICATION</scope>
    <source>
        <strain evidence="4">Aabys</strain>
    </source>
</reference>
<evidence type="ECO:0000313" key="2">
    <source>
        <dbReference type="EnsemblMetazoa" id="MDOA000911-PA"/>
    </source>
</evidence>
<dbReference type="KEGG" id="mde:101893205"/>
<gene>
    <name evidence="2" type="primary">101893205</name>
    <name evidence="4" type="synonym">LOC101893205</name>
</gene>
<evidence type="ECO:0000313" key="4">
    <source>
        <dbReference type="RefSeq" id="XP_005184052.1"/>
    </source>
</evidence>
<protein>
    <submittedName>
        <fullName evidence="4">Uncharacterized protein LOC101893205</fullName>
    </submittedName>
</protein>
<keyword evidence="1" id="KW-0472">Membrane</keyword>
<dbReference type="RefSeq" id="XP_005184052.1">
    <property type="nucleotide sequence ID" value="XM_005183995.3"/>
</dbReference>
<dbReference type="VEuPathDB" id="VectorBase:MDOMA2_020876"/>
<keyword evidence="3" id="KW-1185">Reference proteome</keyword>
<organism evidence="2">
    <name type="scientific">Musca domestica</name>
    <name type="common">House fly</name>
    <dbReference type="NCBI Taxonomy" id="7370"/>
    <lineage>
        <taxon>Eukaryota</taxon>
        <taxon>Metazoa</taxon>
        <taxon>Ecdysozoa</taxon>
        <taxon>Arthropoda</taxon>
        <taxon>Hexapoda</taxon>
        <taxon>Insecta</taxon>
        <taxon>Pterygota</taxon>
        <taxon>Neoptera</taxon>
        <taxon>Endopterygota</taxon>
        <taxon>Diptera</taxon>
        <taxon>Brachycera</taxon>
        <taxon>Muscomorpha</taxon>
        <taxon>Muscoidea</taxon>
        <taxon>Muscidae</taxon>
        <taxon>Musca</taxon>
    </lineage>
</organism>
<dbReference type="EnsemblMetazoa" id="MDOA000911-RA">
    <property type="protein sequence ID" value="MDOA000911-PA"/>
    <property type="gene ID" value="MDOA000911"/>
</dbReference>
<dbReference type="VEuPathDB" id="VectorBase:MDOA000911"/>
<keyword evidence="1" id="KW-1133">Transmembrane helix</keyword>
<dbReference type="eggNOG" id="ENOG502R8JA">
    <property type="taxonomic scope" value="Eukaryota"/>
</dbReference>
<accession>A0A1I8M3M4</accession>
<reference evidence="2" key="1">
    <citation type="submission" date="2020-05" db="UniProtKB">
        <authorList>
            <consortium name="EnsemblMetazoa"/>
        </authorList>
    </citation>
    <scope>IDENTIFICATION</scope>
    <source>
        <strain evidence="2">Aabys</strain>
    </source>
</reference>
<feature type="transmembrane region" description="Helical" evidence="1">
    <location>
        <begin position="12"/>
        <end position="31"/>
    </location>
</feature>
<dbReference type="AlphaFoldDB" id="A0A1I8M3M4"/>